<organism evidence="1">
    <name type="scientific">Arion vulgaris</name>
    <dbReference type="NCBI Taxonomy" id="1028688"/>
    <lineage>
        <taxon>Eukaryota</taxon>
        <taxon>Metazoa</taxon>
        <taxon>Spiralia</taxon>
        <taxon>Lophotrochozoa</taxon>
        <taxon>Mollusca</taxon>
        <taxon>Gastropoda</taxon>
        <taxon>Heterobranchia</taxon>
        <taxon>Euthyneura</taxon>
        <taxon>Panpulmonata</taxon>
        <taxon>Eupulmonata</taxon>
        <taxon>Stylommatophora</taxon>
        <taxon>Helicina</taxon>
        <taxon>Arionoidea</taxon>
        <taxon>Arionidae</taxon>
        <taxon>Arion</taxon>
    </lineage>
</organism>
<sequence>MGKHDVMKAILQNLETLRGDFYTVTPFFPPKIYPSNIVTSLSGAVLAGIGYH</sequence>
<dbReference type="AlphaFoldDB" id="A0A0B6YYK4"/>
<name>A0A0B6YYK4_9EUPU</name>
<accession>A0A0B6YYK4</accession>
<reference evidence="1" key="1">
    <citation type="submission" date="2014-12" db="EMBL/GenBank/DDBJ databases">
        <title>Insight into the proteome of Arion vulgaris.</title>
        <authorList>
            <person name="Aradska J."/>
            <person name="Bulat T."/>
            <person name="Smidak R."/>
            <person name="Sarate P."/>
            <person name="Gangsoo J."/>
            <person name="Sialana F."/>
            <person name="Bilban M."/>
            <person name="Lubec G."/>
        </authorList>
    </citation>
    <scope>NUCLEOTIDE SEQUENCE</scope>
    <source>
        <tissue evidence="1">Skin</tissue>
    </source>
</reference>
<protein>
    <submittedName>
        <fullName evidence="1">Uncharacterized protein</fullName>
    </submittedName>
</protein>
<proteinExistence type="predicted"/>
<dbReference type="EMBL" id="HACG01014549">
    <property type="protein sequence ID" value="CEK61414.1"/>
    <property type="molecule type" value="Transcribed_RNA"/>
</dbReference>
<evidence type="ECO:0000313" key="1">
    <source>
        <dbReference type="EMBL" id="CEK61414.1"/>
    </source>
</evidence>
<gene>
    <name evidence="1" type="primary">ORF42194</name>
</gene>
<feature type="non-terminal residue" evidence="1">
    <location>
        <position position="52"/>
    </location>
</feature>